<dbReference type="Pfam" id="PF17109">
    <property type="entry name" value="Goodbye"/>
    <property type="match status" value="1"/>
</dbReference>
<dbReference type="OrthoDB" id="448455at2759"/>
<dbReference type="InterPro" id="IPR031350">
    <property type="entry name" value="Goodbye_dom"/>
</dbReference>
<dbReference type="EMBL" id="CP069029">
    <property type="protein sequence ID" value="QRC97559.1"/>
    <property type="molecule type" value="Genomic_DNA"/>
</dbReference>
<feature type="compositionally biased region" description="Basic and acidic residues" evidence="2">
    <location>
        <begin position="699"/>
        <end position="713"/>
    </location>
</feature>
<feature type="domain" description="Nephrocystin 3-like N-terminal" evidence="4">
    <location>
        <begin position="347"/>
        <end position="511"/>
    </location>
</feature>
<sequence length="1555" mass="175664">MALLQPQSDIAALWEEALNDYKRVTDIDMRGRLNMQRSVNTIMMDQQRQLENFAVFRHDKGKLDRFRTMISSNADIIQGVAQHVADAASAAFPPSSAILTAFTFVMTASKHISDDYDMIEGFFGIMQSFLKRLSLLEDKIPAERDFQIFVVTVFSSLLKLSAIARAYCAKGRFSKWAKALVDGKDPELQAAYEKLTGSLQDLESAIIMKTLRTTIEISEDARSTNQNVKAIQGQLGGISAMSMQTLETSQQTFSVAMRTETGVQQLIHTSINNATAGTEMLRLQNDIAKKLDKMQSKDNKDKQRNMKSGASRPVNFERLWNLLKNQAEGGVSERLADMQLSGIQGLFDWVQQDAAFRQIIDEEESILCVSAKSGMGKSSLAYYMFNYLEQQFSAESTTCITWFPFDEEHFEMRSVNNMLRYCAIRAAKKDAQYCTEVLSTLQRDDPYGLRLEENEDAWKLLIETRFTKESDRRLILVLDGIDQIDEEDFPVFKELLTKIRSLQCTIQVIVSQFSPLYFTCDPEKKQDLSSLKPQFIELSRDRMIHDMRKFTWSRTKTLSRLRKLRLEVRKTIRKKVMQKADSLVYIDHTMRRLNAIGREGPIKKELENLPGSTTALYRMLFEECQKNRTSEDQELLRALLAWLAYMKTKMTVSEANMLIGILKKDNAISIEEELDGRLSRLLRISGDRAEVGQDDSSGDEERISEGDEDAVSRTEDASNFLSFQERSLKAYFRSAIQDHPDGLRCTATEAQAIIFRTCATILTAPEKDQTPAGQQLLSYAARWWLSHLLEIKIGEDDHISDDMAKLIIESIYSVLTNKSDSLKPLELLAVGSKTILNGEEIPQEEVLVALSAWAKRAMPLPPNQLPYGILDWFRPLAQQPLRVFIGLAREHIKNWFSSSNKGEAYSAFVSAHAALREGRNLPELKQSPTLGDYFVEFVEEDNTFTTRSFEVVANCFWDIVKTSSSFRGIGMAMDLCGLYEPSLKQFDKGLEDDTIDTSEKFMLLACKAEGLWWLGTKVELNDEEKKRQYIEESLPIFCQANELYHQMSKAGQVDDDIRSCASFNFGNTAHVAALLGKSEMVLDAVKERLETKSQVPPSNLPDITSALHKAGELTTIIKLLKLLSKTDLTWYLISDTAEVVQEAAMRAGEGQYMLDMYDAAQKAVSTWSFEPAELKTRLQSSAAIFARQALGNVAFARASLREMIDDPKTPTWRVLDGCNQLAEILVEDFRTSNDPRAKQRALEETIKLLEKPAEVLPSVYNPGESHLVVTVALMQRRLGSTLDMSDRLNAGFQNCVEELRDDQGLNDQFALRRLARVLRCIPGFEDAASIAYTAHLYIVDEEVHRKEREAENTSQEKDSQALSDGGKAPVDGVETKNGLVVEQEAPTVAQSIDALVNGDSDPGAGGDKNVINTENGVPTNAKPDTVEESTPKTTMNHPDEDLNENASFYCNYCGQVSNDWSSGAYFCMYCIDMDICEGCYQKKIAREKGELEPDWHTICPEGHKHIRGPIQGWKGMKSGIMKIGTEEVPFKTWLVQLEVRWAKYWEDFWTEAEMV</sequence>
<dbReference type="PANTHER" id="PTHR10039:SF17">
    <property type="entry name" value="FUNGAL STAND N-TERMINAL GOODBYE DOMAIN-CONTAINING PROTEIN-RELATED"/>
    <property type="match status" value="1"/>
</dbReference>
<feature type="compositionally biased region" description="Basic and acidic residues" evidence="2">
    <location>
        <begin position="1347"/>
        <end position="1359"/>
    </location>
</feature>
<proteinExistence type="predicted"/>
<gene>
    <name evidence="5" type="ORF">JI435_086700</name>
</gene>
<evidence type="ECO:0008006" key="7">
    <source>
        <dbReference type="Google" id="ProtNLM"/>
    </source>
</evidence>
<dbReference type="Gene3D" id="3.40.50.300">
    <property type="entry name" value="P-loop containing nucleotide triphosphate hydrolases"/>
    <property type="match status" value="1"/>
</dbReference>
<organism evidence="5 6">
    <name type="scientific">Phaeosphaeria nodorum (strain SN15 / ATCC MYA-4574 / FGSC 10173)</name>
    <name type="common">Glume blotch fungus</name>
    <name type="synonym">Parastagonospora nodorum</name>
    <dbReference type="NCBI Taxonomy" id="321614"/>
    <lineage>
        <taxon>Eukaryota</taxon>
        <taxon>Fungi</taxon>
        <taxon>Dikarya</taxon>
        <taxon>Ascomycota</taxon>
        <taxon>Pezizomycotina</taxon>
        <taxon>Dothideomycetes</taxon>
        <taxon>Pleosporomycetidae</taxon>
        <taxon>Pleosporales</taxon>
        <taxon>Pleosporineae</taxon>
        <taxon>Phaeosphaeriaceae</taxon>
        <taxon>Parastagonospora</taxon>
    </lineage>
</organism>
<evidence type="ECO:0000313" key="5">
    <source>
        <dbReference type="EMBL" id="QRC97559.1"/>
    </source>
</evidence>
<dbReference type="PANTHER" id="PTHR10039">
    <property type="entry name" value="AMELOGENIN"/>
    <property type="match status" value="1"/>
</dbReference>
<feature type="region of interest" description="Disordered" evidence="2">
    <location>
        <begin position="689"/>
        <end position="713"/>
    </location>
</feature>
<evidence type="ECO:0000259" key="3">
    <source>
        <dbReference type="Pfam" id="PF17109"/>
    </source>
</evidence>
<dbReference type="InterPro" id="IPR027417">
    <property type="entry name" value="P-loop_NTPase"/>
</dbReference>
<keyword evidence="1" id="KW-0677">Repeat</keyword>
<feature type="region of interest" description="Disordered" evidence="2">
    <location>
        <begin position="1399"/>
        <end position="1440"/>
    </location>
</feature>
<feature type="region of interest" description="Disordered" evidence="2">
    <location>
        <begin position="1347"/>
        <end position="1373"/>
    </location>
</feature>
<evidence type="ECO:0000259" key="4">
    <source>
        <dbReference type="Pfam" id="PF24883"/>
    </source>
</evidence>
<dbReference type="SUPFAM" id="SSF52540">
    <property type="entry name" value="P-loop containing nucleoside triphosphate hydrolases"/>
    <property type="match status" value="1"/>
</dbReference>
<dbReference type="Pfam" id="PF24883">
    <property type="entry name" value="NPHP3_N"/>
    <property type="match status" value="1"/>
</dbReference>
<dbReference type="VEuPathDB" id="FungiDB:JI435_086700"/>
<dbReference type="InterPro" id="IPR056884">
    <property type="entry name" value="NPHP3-like_N"/>
</dbReference>
<protein>
    <recommendedName>
        <fullName evidence="7">Fungal STAND N-terminal Goodbye domain-containing protein</fullName>
    </recommendedName>
</protein>
<accession>A0A7U2I0S8</accession>
<dbReference type="Proteomes" id="UP000663193">
    <property type="component" value="Chromosome 7"/>
</dbReference>
<keyword evidence="6" id="KW-1185">Reference proteome</keyword>
<reference evidence="6" key="1">
    <citation type="journal article" date="2021" name="BMC Genomics">
        <title>Chromosome-level genome assembly and manually-curated proteome of model necrotroph Parastagonospora nodorum Sn15 reveals a genome-wide trove of candidate effector homologs, and redundancy of virulence-related functions within an accessory chromosome.</title>
        <authorList>
            <person name="Bertazzoni S."/>
            <person name="Jones D.A.B."/>
            <person name="Phan H.T."/>
            <person name="Tan K.-C."/>
            <person name="Hane J.K."/>
        </authorList>
    </citation>
    <scope>NUCLEOTIDE SEQUENCE [LARGE SCALE GENOMIC DNA]</scope>
    <source>
        <strain evidence="6">SN15 / ATCC MYA-4574 / FGSC 10173)</strain>
    </source>
</reference>
<name>A0A7U2I0S8_PHANO</name>
<evidence type="ECO:0000313" key="6">
    <source>
        <dbReference type="Proteomes" id="UP000663193"/>
    </source>
</evidence>
<evidence type="ECO:0000256" key="2">
    <source>
        <dbReference type="SAM" id="MobiDB-lite"/>
    </source>
</evidence>
<feature type="domain" description="Fungal STAND N-terminal Goodbye" evidence="3">
    <location>
        <begin position="14"/>
        <end position="134"/>
    </location>
</feature>
<evidence type="ECO:0000256" key="1">
    <source>
        <dbReference type="ARBA" id="ARBA00022737"/>
    </source>
</evidence>